<keyword evidence="2" id="KW-1185">Reference proteome</keyword>
<proteinExistence type="predicted"/>
<dbReference type="RefSeq" id="XP_037198416.1">
    <property type="nucleotide sequence ID" value="XM_037337050.1"/>
</dbReference>
<comment type="caution">
    <text evidence="1">The sequence shown here is derived from an EMBL/GenBank/DDBJ whole genome shotgun (WGS) entry which is preliminary data.</text>
</comment>
<protein>
    <submittedName>
        <fullName evidence="1">Uncharacterized protein</fullName>
    </submittedName>
</protein>
<dbReference type="EMBL" id="JABFCT010000001">
    <property type="protein sequence ID" value="KAF5879472.1"/>
    <property type="molecule type" value="Genomic_DNA"/>
</dbReference>
<dbReference type="Proteomes" id="UP000531561">
    <property type="component" value="Unassembled WGS sequence"/>
</dbReference>
<sequence>MKYSEPVSRITGLGLASSICRTPCSSSVLWSTTIVETNNPRSLQAPQGI</sequence>
<gene>
    <name evidence="1" type="ORF">Bfra_006680</name>
</gene>
<name>A0A8H6B5R4_9HELO</name>
<evidence type="ECO:0000313" key="1">
    <source>
        <dbReference type="EMBL" id="KAF5879472.1"/>
    </source>
</evidence>
<dbReference type="GeneID" id="59260742"/>
<dbReference type="AlphaFoldDB" id="A0A8H6B5R4"/>
<reference evidence="1 2" key="1">
    <citation type="journal article" date="2020" name="Phytopathology">
        <title>A high-quality genome resource of Botrytis fragariae, a new and rapidly spreading fungal pathogen causing strawberry gray mold in the U.S.A.</title>
        <authorList>
            <person name="Wu Y."/>
            <person name="Saski C.A."/>
            <person name="Schnabel G."/>
            <person name="Xiao S."/>
            <person name="Hu M."/>
        </authorList>
    </citation>
    <scope>NUCLEOTIDE SEQUENCE [LARGE SCALE GENOMIC DNA]</scope>
    <source>
        <strain evidence="1 2">BVB16</strain>
    </source>
</reference>
<evidence type="ECO:0000313" key="2">
    <source>
        <dbReference type="Proteomes" id="UP000531561"/>
    </source>
</evidence>
<organism evidence="1 2">
    <name type="scientific">Botrytis fragariae</name>
    <dbReference type="NCBI Taxonomy" id="1964551"/>
    <lineage>
        <taxon>Eukaryota</taxon>
        <taxon>Fungi</taxon>
        <taxon>Dikarya</taxon>
        <taxon>Ascomycota</taxon>
        <taxon>Pezizomycotina</taxon>
        <taxon>Leotiomycetes</taxon>
        <taxon>Helotiales</taxon>
        <taxon>Sclerotiniaceae</taxon>
        <taxon>Botrytis</taxon>
    </lineage>
</organism>
<accession>A0A8H6B5R4</accession>